<dbReference type="GO" id="GO:0005794">
    <property type="term" value="C:Golgi apparatus"/>
    <property type="evidence" value="ECO:0007669"/>
    <property type="project" value="TreeGrafter"/>
</dbReference>
<dbReference type="PANTHER" id="PTHR34391:SF1">
    <property type="entry name" value="UPF0658 GOLGI APPARATUS MEMBRANE PROTEIN C1952.10C-RELATED"/>
    <property type="match status" value="1"/>
</dbReference>
<feature type="transmembrane region" description="Helical" evidence="1">
    <location>
        <begin position="200"/>
        <end position="220"/>
    </location>
</feature>
<keyword evidence="1" id="KW-1133">Transmembrane helix</keyword>
<dbReference type="AlphaFoldDB" id="A0A0D2WIP9"/>
<dbReference type="Proteomes" id="UP000008743">
    <property type="component" value="Unassembled WGS sequence"/>
</dbReference>
<dbReference type="OrthoDB" id="2448307at2759"/>
<dbReference type="EMBL" id="KE346360">
    <property type="protein sequence ID" value="KJE88978.1"/>
    <property type="molecule type" value="Genomic_DNA"/>
</dbReference>
<feature type="transmembrane region" description="Helical" evidence="1">
    <location>
        <begin position="9"/>
        <end position="28"/>
    </location>
</feature>
<name>A0A0D2WIP9_CAPO3</name>
<feature type="transmembrane region" description="Helical" evidence="1">
    <location>
        <begin position="48"/>
        <end position="65"/>
    </location>
</feature>
<reference evidence="3" key="1">
    <citation type="submission" date="2011-02" db="EMBL/GenBank/DDBJ databases">
        <title>The Genome Sequence of Capsaspora owczarzaki ATCC 30864.</title>
        <authorList>
            <person name="Russ C."/>
            <person name="Cuomo C."/>
            <person name="Burger G."/>
            <person name="Gray M.W."/>
            <person name="Holland P.W.H."/>
            <person name="King N."/>
            <person name="Lang F.B.F."/>
            <person name="Roger A.J."/>
            <person name="Ruiz-Trillo I."/>
            <person name="Young S.K."/>
            <person name="Zeng Q."/>
            <person name="Gargeya S."/>
            <person name="Alvarado L."/>
            <person name="Berlin A."/>
            <person name="Chapman S.B."/>
            <person name="Chen Z."/>
            <person name="Freedman E."/>
            <person name="Gellesch M."/>
            <person name="Goldberg J."/>
            <person name="Griggs A."/>
            <person name="Gujja S."/>
            <person name="Heilman E."/>
            <person name="Heiman D."/>
            <person name="Howarth C."/>
            <person name="Mehta T."/>
            <person name="Neiman D."/>
            <person name="Pearson M."/>
            <person name="Roberts A."/>
            <person name="Saif S."/>
            <person name="Shea T."/>
            <person name="Shenoy N."/>
            <person name="Sisk P."/>
            <person name="Stolte C."/>
            <person name="Sykes S."/>
            <person name="White J."/>
            <person name="Yandava C."/>
            <person name="Haas B."/>
            <person name="Nusbaum C."/>
            <person name="Birren B."/>
        </authorList>
    </citation>
    <scope>NUCLEOTIDE SEQUENCE</scope>
    <source>
        <strain evidence="3">ATCC 30864</strain>
    </source>
</reference>
<keyword evidence="3" id="KW-1185">Reference proteome</keyword>
<evidence type="ECO:0000313" key="2">
    <source>
        <dbReference type="EMBL" id="KJE88978.1"/>
    </source>
</evidence>
<feature type="transmembrane region" description="Helical" evidence="1">
    <location>
        <begin position="275"/>
        <end position="298"/>
    </location>
</feature>
<accession>A0A0D2WIP9</accession>
<dbReference type="PANTHER" id="PTHR34391">
    <property type="entry name" value="UPF0658 GOLGI APPARATUS MEMBRANE PROTEIN C1952.10C-RELATED"/>
    <property type="match status" value="1"/>
</dbReference>
<feature type="transmembrane region" description="Helical" evidence="1">
    <location>
        <begin position="169"/>
        <end position="194"/>
    </location>
</feature>
<keyword evidence="1" id="KW-0812">Transmembrane</keyword>
<dbReference type="OMA" id="WIEQKAT"/>
<feature type="transmembrane region" description="Helical" evidence="1">
    <location>
        <begin position="227"/>
        <end position="245"/>
    </location>
</feature>
<evidence type="ECO:0000256" key="1">
    <source>
        <dbReference type="SAM" id="Phobius"/>
    </source>
</evidence>
<keyword evidence="1" id="KW-0472">Membrane</keyword>
<gene>
    <name evidence="2" type="ORF">CAOG_000542</name>
</gene>
<dbReference type="eggNOG" id="ENOG502RXYE">
    <property type="taxonomic scope" value="Eukaryota"/>
</dbReference>
<sequence>MGLNTTSRTFLMLSVVQAVIVIALQATILGVGDFSSSSEGGLGKDRQVYAVLYLCAVVYSIYFAYDALSRENIIQVFAFLFLNALYTMYGIVQIFQFRDVNLIVSGVDTGDRPWGTVDSLAVACTCVLGVLTIIFAVISRQLFKEFGWRIYKKIGADPRIRSMYRTYQIYLMILKVDLATVVIFLIQHCAVLLQTDDYEFIMSIIAIPVIIAIIIFAYWGARKEKRAVIVFFIIILLAALAYFAFKFYRFNTKSCPICEVEIASGAVQSFVFLEIFSAINFLLMLATLVISCLVMAHFDKGLLEHLNSTTSGARDSYVADNGGRSMNLQL</sequence>
<feature type="transmembrane region" description="Helical" evidence="1">
    <location>
        <begin position="77"/>
        <end position="95"/>
    </location>
</feature>
<feature type="transmembrane region" description="Helical" evidence="1">
    <location>
        <begin position="120"/>
        <end position="143"/>
    </location>
</feature>
<dbReference type="InterPro" id="IPR040410">
    <property type="entry name" value="UPF0658_Golgi"/>
</dbReference>
<evidence type="ECO:0000313" key="3">
    <source>
        <dbReference type="Proteomes" id="UP000008743"/>
    </source>
</evidence>
<dbReference type="PhylomeDB" id="A0A0D2WIP9"/>
<proteinExistence type="predicted"/>
<protein>
    <submittedName>
        <fullName evidence="2">Uncharacterized protein</fullName>
    </submittedName>
</protein>
<organism evidence="2 3">
    <name type="scientific">Capsaspora owczarzaki (strain ATCC 30864)</name>
    <dbReference type="NCBI Taxonomy" id="595528"/>
    <lineage>
        <taxon>Eukaryota</taxon>
        <taxon>Filasterea</taxon>
        <taxon>Capsaspora</taxon>
    </lineage>
</organism>
<dbReference type="RefSeq" id="XP_004365413.1">
    <property type="nucleotide sequence ID" value="XM_004365356.2"/>
</dbReference>
<dbReference type="InParanoid" id="A0A0D2WIP9"/>